<evidence type="ECO:0000313" key="3">
    <source>
        <dbReference type="Proteomes" id="UP000008311"/>
    </source>
</evidence>
<feature type="region of interest" description="Disordered" evidence="1">
    <location>
        <begin position="1"/>
        <end position="31"/>
    </location>
</feature>
<evidence type="ECO:0000313" key="2">
    <source>
        <dbReference type="EMBL" id="EEF27916.1"/>
    </source>
</evidence>
<accession>B9T898</accession>
<sequence length="55" mass="6409">MRRKEKMVKRKNKNKQRDSSSSPDECKGQRTETIQATDALVSLIPFLKNHFFIGD</sequence>
<dbReference type="InParanoid" id="B9T898"/>
<reference evidence="3" key="1">
    <citation type="journal article" date="2010" name="Nat. Biotechnol.">
        <title>Draft genome sequence of the oilseed species Ricinus communis.</title>
        <authorList>
            <person name="Chan A.P."/>
            <person name="Crabtree J."/>
            <person name="Zhao Q."/>
            <person name="Lorenzi H."/>
            <person name="Orvis J."/>
            <person name="Puiu D."/>
            <person name="Melake-Berhan A."/>
            <person name="Jones K.M."/>
            <person name="Redman J."/>
            <person name="Chen G."/>
            <person name="Cahoon E.B."/>
            <person name="Gedil M."/>
            <person name="Stanke M."/>
            <person name="Haas B.J."/>
            <person name="Wortman J.R."/>
            <person name="Fraser-Liggett C.M."/>
            <person name="Ravel J."/>
            <person name="Rabinowicz P.D."/>
        </authorList>
    </citation>
    <scope>NUCLEOTIDE SEQUENCE [LARGE SCALE GENOMIC DNA]</scope>
    <source>
        <strain evidence="3">cv. Hale</strain>
    </source>
</reference>
<dbReference type="AlphaFoldDB" id="B9T898"/>
<keyword evidence="3" id="KW-1185">Reference proteome</keyword>
<evidence type="ECO:0000256" key="1">
    <source>
        <dbReference type="SAM" id="MobiDB-lite"/>
    </source>
</evidence>
<organism evidence="2 3">
    <name type="scientific">Ricinus communis</name>
    <name type="common">Castor bean</name>
    <dbReference type="NCBI Taxonomy" id="3988"/>
    <lineage>
        <taxon>Eukaryota</taxon>
        <taxon>Viridiplantae</taxon>
        <taxon>Streptophyta</taxon>
        <taxon>Embryophyta</taxon>
        <taxon>Tracheophyta</taxon>
        <taxon>Spermatophyta</taxon>
        <taxon>Magnoliopsida</taxon>
        <taxon>eudicotyledons</taxon>
        <taxon>Gunneridae</taxon>
        <taxon>Pentapetalae</taxon>
        <taxon>rosids</taxon>
        <taxon>fabids</taxon>
        <taxon>Malpighiales</taxon>
        <taxon>Euphorbiaceae</taxon>
        <taxon>Acalyphoideae</taxon>
        <taxon>Acalypheae</taxon>
        <taxon>Ricinus</taxon>
    </lineage>
</organism>
<dbReference type="Proteomes" id="UP000008311">
    <property type="component" value="Unassembled WGS sequence"/>
</dbReference>
<name>B9T898_RICCO</name>
<proteinExistence type="predicted"/>
<gene>
    <name evidence="2" type="ORF">RCOM_0083670</name>
</gene>
<feature type="compositionally biased region" description="Basic residues" evidence="1">
    <location>
        <begin position="1"/>
        <end position="14"/>
    </location>
</feature>
<protein>
    <submittedName>
        <fullName evidence="2">Uncharacterized protein</fullName>
    </submittedName>
</protein>
<dbReference type="EMBL" id="EQ974962">
    <property type="protein sequence ID" value="EEF27916.1"/>
    <property type="molecule type" value="Genomic_DNA"/>
</dbReference>